<protein>
    <submittedName>
        <fullName evidence="1">Uncharacterized protein</fullName>
    </submittedName>
</protein>
<dbReference type="SUPFAM" id="SSF53474">
    <property type="entry name" value="alpha/beta-Hydrolases"/>
    <property type="match status" value="1"/>
</dbReference>
<dbReference type="AlphaFoldDB" id="A0A223D3J5"/>
<organism evidence="1 2">
    <name type="scientific">Tumebacillus algifaecis</name>
    <dbReference type="NCBI Taxonomy" id="1214604"/>
    <lineage>
        <taxon>Bacteria</taxon>
        <taxon>Bacillati</taxon>
        <taxon>Bacillota</taxon>
        <taxon>Bacilli</taxon>
        <taxon>Bacillales</taxon>
        <taxon>Alicyclobacillaceae</taxon>
        <taxon>Tumebacillus</taxon>
    </lineage>
</organism>
<dbReference type="InterPro" id="IPR029058">
    <property type="entry name" value="AB_hydrolase_fold"/>
</dbReference>
<dbReference type="KEGG" id="tab:CIG75_14025"/>
<name>A0A223D3J5_9BACL</name>
<dbReference type="EMBL" id="CP022657">
    <property type="protein sequence ID" value="ASS75966.1"/>
    <property type="molecule type" value="Genomic_DNA"/>
</dbReference>
<reference evidence="1 2" key="1">
    <citation type="journal article" date="2015" name="Int. J. Syst. Evol. Microbiol.">
        <title>Tumebacillus algifaecis sp. nov., isolated from decomposing algal scum.</title>
        <authorList>
            <person name="Wu Y.F."/>
            <person name="Zhang B."/>
            <person name="Xing P."/>
            <person name="Wu Q.L."/>
            <person name="Liu S.J."/>
        </authorList>
    </citation>
    <scope>NUCLEOTIDE SEQUENCE [LARGE SCALE GENOMIC DNA]</scope>
    <source>
        <strain evidence="1 2">THMBR28</strain>
    </source>
</reference>
<accession>A0A223D3J5</accession>
<evidence type="ECO:0000313" key="1">
    <source>
        <dbReference type="EMBL" id="ASS75966.1"/>
    </source>
</evidence>
<sequence length="139" mass="14856">MYKHMIILQKNAASQLLTEIASAPTSVFAAALLTIGSAAEALEILDTLVWEQVVLAASDTDCSVALEIAAVLPTRISALLLLNPQRPSLPDAFEIPTLLVTTDGQEFPAPSSHEHFCLHDNPSAHLSEIISAFLTLRVA</sequence>
<dbReference type="OrthoDB" id="2381640at2"/>
<gene>
    <name evidence="1" type="ORF">CIG75_14025</name>
</gene>
<keyword evidence="2" id="KW-1185">Reference proteome</keyword>
<proteinExistence type="predicted"/>
<dbReference type="Proteomes" id="UP000214688">
    <property type="component" value="Chromosome"/>
</dbReference>
<evidence type="ECO:0000313" key="2">
    <source>
        <dbReference type="Proteomes" id="UP000214688"/>
    </source>
</evidence>
<dbReference type="Gene3D" id="3.40.50.1820">
    <property type="entry name" value="alpha/beta hydrolase"/>
    <property type="match status" value="1"/>
</dbReference>
<dbReference type="RefSeq" id="WP_094237204.1">
    <property type="nucleotide sequence ID" value="NZ_CP022657.1"/>
</dbReference>